<gene>
    <name evidence="1" type="ORF">LCGC14_1085580</name>
</gene>
<dbReference type="AlphaFoldDB" id="A0A0F9N1I3"/>
<organism evidence="1">
    <name type="scientific">marine sediment metagenome</name>
    <dbReference type="NCBI Taxonomy" id="412755"/>
    <lineage>
        <taxon>unclassified sequences</taxon>
        <taxon>metagenomes</taxon>
        <taxon>ecological metagenomes</taxon>
    </lineage>
</organism>
<protein>
    <submittedName>
        <fullName evidence="1">Uncharacterized protein</fullName>
    </submittedName>
</protein>
<sequence>MLKVGEFRDLPSGRGKVAINKTDGTIVIRENHTNGIYMQGSGEIFLSPDDAPFIVDMLLAWLDEGNEIPPPGTILPLSL</sequence>
<accession>A0A0F9N1I3</accession>
<name>A0A0F9N1I3_9ZZZZ</name>
<reference evidence="1" key="1">
    <citation type="journal article" date="2015" name="Nature">
        <title>Complex archaea that bridge the gap between prokaryotes and eukaryotes.</title>
        <authorList>
            <person name="Spang A."/>
            <person name="Saw J.H."/>
            <person name="Jorgensen S.L."/>
            <person name="Zaremba-Niedzwiedzka K."/>
            <person name="Martijn J."/>
            <person name="Lind A.E."/>
            <person name="van Eijk R."/>
            <person name="Schleper C."/>
            <person name="Guy L."/>
            <person name="Ettema T.J."/>
        </authorList>
    </citation>
    <scope>NUCLEOTIDE SEQUENCE</scope>
</reference>
<comment type="caution">
    <text evidence="1">The sequence shown here is derived from an EMBL/GenBank/DDBJ whole genome shotgun (WGS) entry which is preliminary data.</text>
</comment>
<dbReference type="EMBL" id="LAZR01004781">
    <property type="protein sequence ID" value="KKN05617.1"/>
    <property type="molecule type" value="Genomic_DNA"/>
</dbReference>
<proteinExistence type="predicted"/>
<evidence type="ECO:0000313" key="1">
    <source>
        <dbReference type="EMBL" id="KKN05617.1"/>
    </source>
</evidence>